<keyword evidence="1" id="KW-1185">Reference proteome</keyword>
<name>A0A914VK69_9BILA</name>
<accession>A0A914VK69</accession>
<dbReference type="WBParaSite" id="PSAMB.scaffold21420size614.g38295.t1">
    <property type="protein sequence ID" value="PSAMB.scaffold21420size614.g38295.t1"/>
    <property type="gene ID" value="PSAMB.scaffold21420size614.g38295"/>
</dbReference>
<dbReference type="AlphaFoldDB" id="A0A914VK69"/>
<evidence type="ECO:0000313" key="2">
    <source>
        <dbReference type="WBParaSite" id="PSAMB.scaffold21420size614.g38295.t1"/>
    </source>
</evidence>
<reference evidence="2" key="1">
    <citation type="submission" date="2022-11" db="UniProtKB">
        <authorList>
            <consortium name="WormBaseParasite"/>
        </authorList>
    </citation>
    <scope>IDENTIFICATION</scope>
</reference>
<proteinExistence type="predicted"/>
<organism evidence="1 2">
    <name type="scientific">Plectus sambesii</name>
    <dbReference type="NCBI Taxonomy" id="2011161"/>
    <lineage>
        <taxon>Eukaryota</taxon>
        <taxon>Metazoa</taxon>
        <taxon>Ecdysozoa</taxon>
        <taxon>Nematoda</taxon>
        <taxon>Chromadorea</taxon>
        <taxon>Plectida</taxon>
        <taxon>Plectina</taxon>
        <taxon>Plectoidea</taxon>
        <taxon>Plectidae</taxon>
        <taxon>Plectus</taxon>
    </lineage>
</organism>
<protein>
    <submittedName>
        <fullName evidence="2">Uncharacterized protein</fullName>
    </submittedName>
</protein>
<dbReference type="Proteomes" id="UP000887566">
    <property type="component" value="Unplaced"/>
</dbReference>
<sequence>MTDAMDISLESDGQQVYDYFMSCFNDGDKDQA</sequence>
<evidence type="ECO:0000313" key="1">
    <source>
        <dbReference type="Proteomes" id="UP000887566"/>
    </source>
</evidence>